<dbReference type="STRING" id="7395.A0A1A9UGN7"/>
<dbReference type="VEuPathDB" id="VectorBase:GAUT004255"/>
<dbReference type="InterPro" id="IPR005024">
    <property type="entry name" value="Snf7_fam"/>
</dbReference>
<proteinExistence type="inferred from homology"/>
<name>A0A1A9UGN7_GLOAU</name>
<dbReference type="Pfam" id="PF03357">
    <property type="entry name" value="Snf7"/>
    <property type="match status" value="1"/>
</dbReference>
<organism evidence="2 3">
    <name type="scientific">Glossina austeni</name>
    <name type="common">Savannah tsetse fly</name>
    <dbReference type="NCBI Taxonomy" id="7395"/>
    <lineage>
        <taxon>Eukaryota</taxon>
        <taxon>Metazoa</taxon>
        <taxon>Ecdysozoa</taxon>
        <taxon>Arthropoda</taxon>
        <taxon>Hexapoda</taxon>
        <taxon>Insecta</taxon>
        <taxon>Pterygota</taxon>
        <taxon>Neoptera</taxon>
        <taxon>Endopterygota</taxon>
        <taxon>Diptera</taxon>
        <taxon>Brachycera</taxon>
        <taxon>Muscomorpha</taxon>
        <taxon>Hippoboscoidea</taxon>
        <taxon>Glossinidae</taxon>
        <taxon>Glossina</taxon>
    </lineage>
</organism>
<dbReference type="GO" id="GO:0007034">
    <property type="term" value="P:vacuolar transport"/>
    <property type="evidence" value="ECO:0007669"/>
    <property type="project" value="InterPro"/>
</dbReference>
<evidence type="ECO:0000313" key="3">
    <source>
        <dbReference type="Proteomes" id="UP000078200"/>
    </source>
</evidence>
<comment type="similarity">
    <text evidence="1">Belongs to the SNF7 family.</text>
</comment>
<evidence type="ECO:0000256" key="1">
    <source>
        <dbReference type="ARBA" id="ARBA00006190"/>
    </source>
</evidence>
<evidence type="ECO:0000313" key="2">
    <source>
        <dbReference type="EnsemblMetazoa" id="GAUT004255-PA"/>
    </source>
</evidence>
<dbReference type="AlphaFoldDB" id="A0A1A9UGN7"/>
<dbReference type="EnsemblMetazoa" id="GAUT004255-RA">
    <property type="protein sequence ID" value="GAUT004255-PA"/>
    <property type="gene ID" value="GAUT004255"/>
</dbReference>
<protein>
    <submittedName>
        <fullName evidence="2">Uncharacterized protein</fullName>
    </submittedName>
</protein>
<reference evidence="2" key="1">
    <citation type="submission" date="2020-05" db="UniProtKB">
        <authorList>
            <consortium name="EnsemblMetazoa"/>
        </authorList>
    </citation>
    <scope>IDENTIFICATION</scope>
    <source>
        <strain evidence="2">TTRI</strain>
    </source>
</reference>
<sequence length="115" mass="13783">MRDGHHQHDLLKRYQKRIELSLEKDRQLAKKCLASGRKEPAKLLWRKKKFQETFLINTNKELENLEKLPREILNYAQVEMNIVDTLKHGNEALKAQSLKFKSMKLKELWMRRAKA</sequence>
<keyword evidence="3" id="KW-1185">Reference proteome</keyword>
<accession>A0A1A9UGN7</accession>
<dbReference type="Proteomes" id="UP000078200">
    <property type="component" value="Unassembled WGS sequence"/>
</dbReference>